<keyword evidence="1" id="KW-1133">Transmembrane helix</keyword>
<evidence type="ECO:0000313" key="3">
    <source>
        <dbReference type="Proteomes" id="UP000275910"/>
    </source>
</evidence>
<feature type="transmembrane region" description="Helical" evidence="1">
    <location>
        <begin position="33"/>
        <end position="53"/>
    </location>
</feature>
<gene>
    <name evidence="2" type="ORF">D9T17_04690</name>
</gene>
<protein>
    <submittedName>
        <fullName evidence="2">Ketosynthase</fullName>
    </submittedName>
</protein>
<organism evidence="2 3">
    <name type="scientific">Lysobacter enzymogenes</name>
    <dbReference type="NCBI Taxonomy" id="69"/>
    <lineage>
        <taxon>Bacteria</taxon>
        <taxon>Pseudomonadati</taxon>
        <taxon>Pseudomonadota</taxon>
        <taxon>Gammaproteobacteria</taxon>
        <taxon>Lysobacterales</taxon>
        <taxon>Lysobacteraceae</taxon>
        <taxon>Lysobacter</taxon>
    </lineage>
</organism>
<dbReference type="RefSeq" id="WP_123646345.1">
    <property type="nucleotide sequence ID" value="NZ_RCTY01000013.1"/>
</dbReference>
<reference evidence="2 3" key="1">
    <citation type="submission" date="2018-10" db="EMBL/GenBank/DDBJ databases">
        <title>The genome of Lysobacter enzymogenes OH11.</title>
        <authorList>
            <person name="Liu F."/>
            <person name="Zhao Y."/>
            <person name="Qian G."/>
            <person name="Chen Y."/>
            <person name="Xu H."/>
        </authorList>
    </citation>
    <scope>NUCLEOTIDE SEQUENCE [LARGE SCALE GENOMIC DNA]</scope>
    <source>
        <strain evidence="2 3">OH11</strain>
    </source>
</reference>
<dbReference type="Proteomes" id="UP000275910">
    <property type="component" value="Unassembled WGS sequence"/>
</dbReference>
<comment type="caution">
    <text evidence="2">The sequence shown here is derived from an EMBL/GenBank/DDBJ whole genome shotgun (WGS) entry which is preliminary data.</text>
</comment>
<sequence>MNEAASSVSGPARVALAVAYPLLAHWASHDGGGALAALALADLVVFVVLDGLLALRPAPWAIAAALLAALAALARTPYAQMLLLTPPVLFNAWLAWWFARSLRAPREGLITRIVAALHDCAPRDLDPALYRYTRGLTALWAWTMALLTAANAALALIAVPDGLLARLGYLPSPSITQEQWSWFANIINYGVLGAMFAGEYLVRRQRFPERPESGFFDFLRRMARLGPRFWKELFST</sequence>
<dbReference type="AlphaFoldDB" id="A0A3N2RLW9"/>
<keyword evidence="1" id="KW-0472">Membrane</keyword>
<dbReference type="EMBL" id="RCTY01000013">
    <property type="protein sequence ID" value="ROU08374.1"/>
    <property type="molecule type" value="Genomic_DNA"/>
</dbReference>
<name>A0A3N2RLW9_LYSEN</name>
<feature type="transmembrane region" description="Helical" evidence="1">
    <location>
        <begin position="58"/>
        <end position="75"/>
    </location>
</feature>
<evidence type="ECO:0000256" key="1">
    <source>
        <dbReference type="SAM" id="Phobius"/>
    </source>
</evidence>
<feature type="transmembrane region" description="Helical" evidence="1">
    <location>
        <begin position="180"/>
        <end position="202"/>
    </location>
</feature>
<feature type="transmembrane region" description="Helical" evidence="1">
    <location>
        <begin position="139"/>
        <end position="160"/>
    </location>
</feature>
<accession>A0A3N2RLW9</accession>
<evidence type="ECO:0000313" key="2">
    <source>
        <dbReference type="EMBL" id="ROU08374.1"/>
    </source>
</evidence>
<feature type="transmembrane region" description="Helical" evidence="1">
    <location>
        <begin position="81"/>
        <end position="99"/>
    </location>
</feature>
<keyword evidence="1" id="KW-0812">Transmembrane</keyword>
<proteinExistence type="predicted"/>